<evidence type="ECO:0000313" key="2">
    <source>
        <dbReference type="EMBL" id="VVB02616.1"/>
    </source>
</evidence>
<comment type="caution">
    <text evidence="2">The sequence shown here is derived from an EMBL/GenBank/DDBJ whole genome shotgun (WGS) entry which is preliminary data.</text>
</comment>
<organism evidence="2 3">
    <name type="scientific">Arabis nemorensis</name>
    <dbReference type="NCBI Taxonomy" id="586526"/>
    <lineage>
        <taxon>Eukaryota</taxon>
        <taxon>Viridiplantae</taxon>
        <taxon>Streptophyta</taxon>
        <taxon>Embryophyta</taxon>
        <taxon>Tracheophyta</taxon>
        <taxon>Spermatophyta</taxon>
        <taxon>Magnoliopsida</taxon>
        <taxon>eudicotyledons</taxon>
        <taxon>Gunneridae</taxon>
        <taxon>Pentapetalae</taxon>
        <taxon>rosids</taxon>
        <taxon>malvids</taxon>
        <taxon>Brassicales</taxon>
        <taxon>Brassicaceae</taxon>
        <taxon>Arabideae</taxon>
        <taxon>Arabis</taxon>
    </lineage>
</organism>
<accession>A0A565BM00</accession>
<evidence type="ECO:0000313" key="3">
    <source>
        <dbReference type="Proteomes" id="UP000489600"/>
    </source>
</evidence>
<evidence type="ECO:0000256" key="1">
    <source>
        <dbReference type="SAM" id="MobiDB-lite"/>
    </source>
</evidence>
<keyword evidence="3" id="KW-1185">Reference proteome</keyword>
<dbReference type="Proteomes" id="UP000489600">
    <property type="component" value="Unassembled WGS sequence"/>
</dbReference>
<proteinExistence type="predicted"/>
<protein>
    <submittedName>
        <fullName evidence="2">Uncharacterized protein</fullName>
    </submittedName>
</protein>
<dbReference type="AlphaFoldDB" id="A0A565BM00"/>
<feature type="region of interest" description="Disordered" evidence="1">
    <location>
        <begin position="1"/>
        <end position="40"/>
    </location>
</feature>
<name>A0A565BM00_9BRAS</name>
<feature type="compositionally biased region" description="Polar residues" evidence="1">
    <location>
        <begin position="25"/>
        <end position="35"/>
    </location>
</feature>
<sequence>MADTNVVGESTVPNEHLEDVEVGNEENQSSTSLVETTTTTDGIVKDSSIMQISNKLVEAAEVVEEPFF</sequence>
<gene>
    <name evidence="2" type="ORF">ANE_LOCUS13060</name>
</gene>
<reference evidence="2" key="1">
    <citation type="submission" date="2019-07" db="EMBL/GenBank/DDBJ databases">
        <authorList>
            <person name="Dittberner H."/>
        </authorList>
    </citation>
    <scope>NUCLEOTIDE SEQUENCE [LARGE SCALE GENOMIC DNA]</scope>
</reference>
<dbReference type="EMBL" id="CABITT030000004">
    <property type="protein sequence ID" value="VVB02616.1"/>
    <property type="molecule type" value="Genomic_DNA"/>
</dbReference>